<evidence type="ECO:0000256" key="8">
    <source>
        <dbReference type="ARBA" id="ARBA00023125"/>
    </source>
</evidence>
<keyword evidence="7 14" id="KW-0067">ATP-binding</keyword>
<sequence>MVFPDWQILPYDHISPDKKIISSRISILYHLSKIKKGLLIVAIQTLLQKICPYKYIYRESFLIKKDNFFEFKNLISKLENIGYHKKNEVKEIGDFSIKKSLVDIYPVGTISPYRIYFTENKVFNLKLFNINNQLTFKEKKSIVIMPKNEFPIHQDGIDIFRKNYNQIFSKIMEFNNFYKNVFDKKNFFSMEYLQPLFFVDPLSTLFDYLSKNTLIIYQDQYQKKSNEFWKKITERYNILQKKCFDLIIKPEKMWITTKELSFFLKKYSSVRILLSKNRDTKGFIKNNYKKLPEFFLNNNTDEIFSFLKHFSGKIIFSLTQEECIKTFLKILASKNIYPKYVKNITDFKQKFNYFYIIGNLYNGFINVKNNFLFVPINKIFPKFNQKKPLTLIKKNIFQKKKNHLNQLKLNDPIIHIEHGIGRYQGLTKIKTASIESEYLIILYAEEDKLYIPISHLYLISPYVGILEENVPLHKLGGDSWNKEKKKINKNIYDHAAFLLDIYAQRSSQDGFSFQIDTKKYELFCKEFPFKTTLDQDEAIKCVLNDMKKSIPMDRLICGDVGFGKTEVAIRAAFISVLNNKQVVVLVPTTLLAQQHFDNFKKRFYNWSVKVDILTRFRNEKEQENILKKIKNGDIKILIGTHKILLKNINWYNLGLLVIDEEHRFGVYHKEIIKKKYSNIDILTLTATPIPRTLNMAMTGIKDLSIISQPPKERLEIKTFIEEYNPILVKEAILREISRGGQVYYIYNKVKNINNIARKLSNLIPEANIKIGHGKMKNTELKNIMNGFYHHRFNVLVCTTIIESGIDIPKANTIIIENSDCFGLSQLHQLRGRIGRSNDQAYAFFLVNNLKKITSEAKKRLDAISSVNNFGGGFTLSNEDLEIRGIGELLGKEQSGHIQNIGFSLYLKLLKKAIKILKNGGERSSLEELVKKSDIELYAPSLFPSNYIFDVNKRLFYYKKIANSKNKNDIEKIKFELVDQFGKLPIPAKNLILISKIRFLTEEIGILRIKSNNKIGIIEFDKHNFINTEYLLKLFKKEPDLWKMENSTKLNFFHDFKDNYKRLKWIKNFLKNLNKKIIKFK</sequence>
<feature type="domain" description="Helicase ATP-binding" evidence="15">
    <location>
        <begin position="545"/>
        <end position="706"/>
    </location>
</feature>
<dbReference type="GO" id="GO:0006355">
    <property type="term" value="P:regulation of DNA-templated transcription"/>
    <property type="evidence" value="ECO:0007669"/>
    <property type="project" value="UniProtKB-UniRule"/>
</dbReference>
<evidence type="ECO:0000256" key="6">
    <source>
        <dbReference type="ARBA" id="ARBA00022806"/>
    </source>
</evidence>
<dbReference type="Gene3D" id="3.90.1150.50">
    <property type="entry name" value="Transcription-repair-coupling factor, D7 domain"/>
    <property type="match status" value="1"/>
</dbReference>
<dbReference type="EC" id="3.6.4.-" evidence="14"/>
<organism evidence="17 18">
    <name type="scientific">Buchnera aphidicola subsp. Rhopalosiphum padi</name>
    <dbReference type="NCBI Taxonomy" id="98793"/>
    <lineage>
        <taxon>Bacteria</taxon>
        <taxon>Pseudomonadati</taxon>
        <taxon>Pseudomonadota</taxon>
        <taxon>Gammaproteobacteria</taxon>
        <taxon>Enterobacterales</taxon>
        <taxon>Erwiniaceae</taxon>
        <taxon>Buchnera</taxon>
    </lineage>
</organism>
<dbReference type="PROSITE" id="PS51192">
    <property type="entry name" value="HELICASE_ATP_BIND_1"/>
    <property type="match status" value="1"/>
</dbReference>
<dbReference type="Proteomes" id="UP000298688">
    <property type="component" value="Chromosome"/>
</dbReference>
<dbReference type="Pfam" id="PF00270">
    <property type="entry name" value="DEAD"/>
    <property type="match status" value="1"/>
</dbReference>
<feature type="domain" description="Helicase C-terminal" evidence="16">
    <location>
        <begin position="719"/>
        <end position="881"/>
    </location>
</feature>
<evidence type="ECO:0000256" key="10">
    <source>
        <dbReference type="ARBA" id="ARBA00055182"/>
    </source>
</evidence>
<dbReference type="InterPro" id="IPR003711">
    <property type="entry name" value="CarD-like/TRCF_RID"/>
</dbReference>
<dbReference type="Gene3D" id="3.40.50.11140">
    <property type="match status" value="1"/>
</dbReference>
<dbReference type="Pfam" id="PF17757">
    <property type="entry name" value="UvrB_inter"/>
    <property type="match status" value="1"/>
</dbReference>
<dbReference type="Gene3D" id="3.40.50.300">
    <property type="entry name" value="P-loop containing nucleotide triphosphate hydrolases"/>
    <property type="match status" value="2"/>
</dbReference>
<comment type="similarity">
    <text evidence="12 14">In the C-terminal section; belongs to the helicase family. RecG subfamily.</text>
</comment>
<dbReference type="SMART" id="SM00490">
    <property type="entry name" value="HELICc"/>
    <property type="match status" value="1"/>
</dbReference>
<keyword evidence="8 14" id="KW-0238">DNA-binding</keyword>
<dbReference type="PROSITE" id="PS51194">
    <property type="entry name" value="HELICASE_CTER"/>
    <property type="match status" value="1"/>
</dbReference>
<dbReference type="SUPFAM" id="SSF143517">
    <property type="entry name" value="TRCF domain-like"/>
    <property type="match status" value="1"/>
</dbReference>
<dbReference type="Pfam" id="PF03461">
    <property type="entry name" value="TRCF"/>
    <property type="match status" value="1"/>
</dbReference>
<evidence type="ECO:0000256" key="4">
    <source>
        <dbReference type="ARBA" id="ARBA00022763"/>
    </source>
</evidence>
<dbReference type="InterPro" id="IPR048635">
    <property type="entry name" value="MFD_D3"/>
</dbReference>
<dbReference type="SMART" id="SM01058">
    <property type="entry name" value="CarD_TRCF"/>
    <property type="match status" value="1"/>
</dbReference>
<evidence type="ECO:0000256" key="7">
    <source>
        <dbReference type="ARBA" id="ARBA00022840"/>
    </source>
</evidence>
<dbReference type="InterPro" id="IPR005118">
    <property type="entry name" value="TRCF_C"/>
</dbReference>
<evidence type="ECO:0000256" key="5">
    <source>
        <dbReference type="ARBA" id="ARBA00022801"/>
    </source>
</evidence>
<dbReference type="InterPro" id="IPR037235">
    <property type="entry name" value="TRCF-like_C_D7"/>
</dbReference>
<dbReference type="InterPro" id="IPR047112">
    <property type="entry name" value="RecG/Mfd"/>
</dbReference>
<reference evidence="17 18" key="1">
    <citation type="submission" date="2018-12" db="EMBL/GenBank/DDBJ databases">
        <authorList>
            <person name="Chong R.A."/>
        </authorList>
    </citation>
    <scope>NUCLEOTIDE SEQUENCE [LARGE SCALE GENOMIC DNA]</scope>
    <source>
        <strain evidence="17 18">Rpa</strain>
    </source>
</reference>
<dbReference type="GO" id="GO:0005524">
    <property type="term" value="F:ATP binding"/>
    <property type="evidence" value="ECO:0007669"/>
    <property type="project" value="UniProtKB-UniRule"/>
</dbReference>
<dbReference type="InterPro" id="IPR001650">
    <property type="entry name" value="Helicase_C-like"/>
</dbReference>
<evidence type="ECO:0000256" key="12">
    <source>
        <dbReference type="ARBA" id="ARBA00061399"/>
    </source>
</evidence>
<evidence type="ECO:0000256" key="13">
    <source>
        <dbReference type="ARBA" id="ARBA00070128"/>
    </source>
</evidence>
<evidence type="ECO:0000256" key="2">
    <source>
        <dbReference type="ARBA" id="ARBA00022490"/>
    </source>
</evidence>
<dbReference type="NCBIfam" id="TIGR00580">
    <property type="entry name" value="mfd"/>
    <property type="match status" value="1"/>
</dbReference>
<gene>
    <name evidence="14 17" type="primary">mfd</name>
    <name evidence="17" type="ORF">D9V76_01510</name>
</gene>
<dbReference type="AlphaFoldDB" id="A0A4D6Y7G5"/>
<dbReference type="SUPFAM" id="SSF52540">
    <property type="entry name" value="P-loop containing nucleoside triphosphate hydrolases"/>
    <property type="match status" value="4"/>
</dbReference>
<comment type="function">
    <text evidence="10 14">Couples transcription and DNA repair by recognizing RNA polymerase (RNAP) stalled at DNA lesions. Mediates ATP-dependent release of RNAP and its truncated transcript from the DNA, and recruitment of nucleotide excision repair machinery to the damaged site.</text>
</comment>
<reference evidence="17 18" key="2">
    <citation type="submission" date="2019-05" db="EMBL/GenBank/DDBJ databases">
        <title>Genome evolution of the obligate endosymbiont Buchnera aphidicola.</title>
        <authorList>
            <person name="Moran N.A."/>
        </authorList>
    </citation>
    <scope>NUCLEOTIDE SEQUENCE [LARGE SCALE GENOMIC DNA]</scope>
    <source>
        <strain evidence="17 18">Rpa</strain>
    </source>
</reference>
<dbReference type="PANTHER" id="PTHR47964">
    <property type="entry name" value="ATP-DEPENDENT DNA HELICASE HOMOLOG RECG, CHLOROPLASTIC"/>
    <property type="match status" value="1"/>
</dbReference>
<evidence type="ECO:0000256" key="1">
    <source>
        <dbReference type="ARBA" id="ARBA00004496"/>
    </source>
</evidence>
<comment type="similarity">
    <text evidence="11 14">In the N-terminal section; belongs to the UvrB family.</text>
</comment>
<dbReference type="GO" id="GO:0000716">
    <property type="term" value="P:transcription-coupled nucleotide-excision repair, DNA damage recognition"/>
    <property type="evidence" value="ECO:0007669"/>
    <property type="project" value="UniProtKB-UniRule"/>
</dbReference>
<dbReference type="Pfam" id="PF02559">
    <property type="entry name" value="CarD_TRCF_RID"/>
    <property type="match status" value="1"/>
</dbReference>
<dbReference type="PANTHER" id="PTHR47964:SF1">
    <property type="entry name" value="ATP-DEPENDENT DNA HELICASE HOMOLOG RECG, CHLOROPLASTIC"/>
    <property type="match status" value="1"/>
</dbReference>
<dbReference type="InterPro" id="IPR014001">
    <property type="entry name" value="Helicase_ATP-bd"/>
</dbReference>
<dbReference type="InterPro" id="IPR027417">
    <property type="entry name" value="P-loop_NTPase"/>
</dbReference>
<dbReference type="GO" id="GO:0016787">
    <property type="term" value="F:hydrolase activity"/>
    <property type="evidence" value="ECO:0007669"/>
    <property type="project" value="UniProtKB-KW"/>
</dbReference>
<evidence type="ECO:0000256" key="11">
    <source>
        <dbReference type="ARBA" id="ARBA00061104"/>
    </source>
</evidence>
<evidence type="ECO:0000313" key="18">
    <source>
        <dbReference type="Proteomes" id="UP000298688"/>
    </source>
</evidence>
<evidence type="ECO:0000256" key="9">
    <source>
        <dbReference type="ARBA" id="ARBA00023204"/>
    </source>
</evidence>
<dbReference type="SMART" id="SM00982">
    <property type="entry name" value="TRCF"/>
    <property type="match status" value="1"/>
</dbReference>
<dbReference type="Pfam" id="PF00271">
    <property type="entry name" value="Helicase_C"/>
    <property type="match status" value="1"/>
</dbReference>
<keyword evidence="2 14" id="KW-0963">Cytoplasm</keyword>
<proteinExistence type="inferred from homology"/>
<evidence type="ECO:0000313" key="17">
    <source>
        <dbReference type="EMBL" id="QCI25229.1"/>
    </source>
</evidence>
<dbReference type="SUPFAM" id="SSF141259">
    <property type="entry name" value="CarD-like"/>
    <property type="match status" value="1"/>
</dbReference>
<keyword evidence="9 14" id="KW-0234">DNA repair</keyword>
<evidence type="ECO:0000259" key="16">
    <source>
        <dbReference type="PROSITE" id="PS51194"/>
    </source>
</evidence>
<dbReference type="Gene3D" id="3.40.50.11180">
    <property type="match status" value="1"/>
</dbReference>
<dbReference type="SMART" id="SM00487">
    <property type="entry name" value="DEXDc"/>
    <property type="match status" value="1"/>
</dbReference>
<dbReference type="Gene3D" id="2.40.10.170">
    <property type="match status" value="1"/>
</dbReference>
<keyword evidence="5 14" id="KW-0378">Hydrolase</keyword>
<dbReference type="InterPro" id="IPR036101">
    <property type="entry name" value="CarD-like/TRCF_RID_sf"/>
</dbReference>
<dbReference type="Gene3D" id="3.30.2060.10">
    <property type="entry name" value="Penicillin-binding protein 1b domain"/>
    <property type="match status" value="1"/>
</dbReference>
<keyword evidence="3 14" id="KW-0547">Nucleotide-binding</keyword>
<evidence type="ECO:0000256" key="14">
    <source>
        <dbReference type="HAMAP-Rule" id="MF_00969"/>
    </source>
</evidence>
<dbReference type="Pfam" id="PF21132">
    <property type="entry name" value="MFD_D3"/>
    <property type="match status" value="1"/>
</dbReference>
<comment type="subcellular location">
    <subcellularLocation>
        <location evidence="1 14">Cytoplasm</location>
    </subcellularLocation>
</comment>
<accession>A0A4D6Y7G5</accession>
<evidence type="ECO:0000259" key="15">
    <source>
        <dbReference type="PROSITE" id="PS51192"/>
    </source>
</evidence>
<evidence type="ECO:0000256" key="3">
    <source>
        <dbReference type="ARBA" id="ARBA00022741"/>
    </source>
</evidence>
<dbReference type="GO" id="GO:0005737">
    <property type="term" value="C:cytoplasm"/>
    <property type="evidence" value="ECO:0007669"/>
    <property type="project" value="UniProtKB-SubCell"/>
</dbReference>
<keyword evidence="4 14" id="KW-0227">DNA damage</keyword>
<dbReference type="GO" id="GO:0003678">
    <property type="term" value="F:DNA helicase activity"/>
    <property type="evidence" value="ECO:0007669"/>
    <property type="project" value="TreeGrafter"/>
</dbReference>
<dbReference type="InterPro" id="IPR004576">
    <property type="entry name" value="Mfd"/>
</dbReference>
<dbReference type="OrthoDB" id="9804325at2"/>
<dbReference type="FunFam" id="3.40.50.300:FF:000546">
    <property type="entry name" value="Transcription-repair-coupling factor"/>
    <property type="match status" value="1"/>
</dbReference>
<keyword evidence="6" id="KW-0347">Helicase</keyword>
<dbReference type="GO" id="GO:0003684">
    <property type="term" value="F:damaged DNA binding"/>
    <property type="evidence" value="ECO:0007669"/>
    <property type="project" value="InterPro"/>
</dbReference>
<dbReference type="InterPro" id="IPR041471">
    <property type="entry name" value="UvrB_inter"/>
</dbReference>
<dbReference type="EMBL" id="CP034858">
    <property type="protein sequence ID" value="QCI25229.1"/>
    <property type="molecule type" value="Genomic_DNA"/>
</dbReference>
<dbReference type="HAMAP" id="MF_00969">
    <property type="entry name" value="TRCF"/>
    <property type="match status" value="1"/>
</dbReference>
<name>A0A4D6Y7G5_BUCRP</name>
<dbReference type="CDD" id="cd17991">
    <property type="entry name" value="DEXHc_TRCF"/>
    <property type="match status" value="1"/>
</dbReference>
<dbReference type="InterPro" id="IPR011545">
    <property type="entry name" value="DEAD/DEAH_box_helicase_dom"/>
</dbReference>
<protein>
    <recommendedName>
        <fullName evidence="13 14">Transcription-repair-coupling factor</fullName>
        <shortName evidence="14">TRCF</shortName>
        <ecNumber evidence="14">3.6.4.-</ecNumber>
    </recommendedName>
</protein>